<proteinExistence type="predicted"/>
<accession>A0A0H2RKK2</accession>
<keyword evidence="1" id="KW-1133">Transmembrane helix</keyword>
<dbReference type="InParanoid" id="A0A0H2RKK2"/>
<gene>
    <name evidence="2" type="ORF">SCHPADRAFT_542131</name>
</gene>
<keyword evidence="1" id="KW-0812">Transmembrane</keyword>
<evidence type="ECO:0000313" key="3">
    <source>
        <dbReference type="Proteomes" id="UP000053477"/>
    </source>
</evidence>
<dbReference type="Proteomes" id="UP000053477">
    <property type="component" value="Unassembled WGS sequence"/>
</dbReference>
<keyword evidence="3" id="KW-1185">Reference proteome</keyword>
<dbReference type="EMBL" id="KQ086040">
    <property type="protein sequence ID" value="KLO09953.1"/>
    <property type="molecule type" value="Genomic_DNA"/>
</dbReference>
<sequence length="86" mass="10183">MYHYYSITLLSCTSSIIPHSYIEFSHRSRSTGIILIQHPALSLYNITFLKDPSRRFLTLLLRITSILYFYCYLCYRISLRCTNTTC</sequence>
<organism evidence="2 3">
    <name type="scientific">Schizopora paradoxa</name>
    <dbReference type="NCBI Taxonomy" id="27342"/>
    <lineage>
        <taxon>Eukaryota</taxon>
        <taxon>Fungi</taxon>
        <taxon>Dikarya</taxon>
        <taxon>Basidiomycota</taxon>
        <taxon>Agaricomycotina</taxon>
        <taxon>Agaricomycetes</taxon>
        <taxon>Hymenochaetales</taxon>
        <taxon>Schizoporaceae</taxon>
        <taxon>Schizopora</taxon>
    </lineage>
</organism>
<reference evidence="2 3" key="1">
    <citation type="submission" date="2015-04" db="EMBL/GenBank/DDBJ databases">
        <title>Complete genome sequence of Schizopora paradoxa KUC8140, a cosmopolitan wood degrader in East Asia.</title>
        <authorList>
            <consortium name="DOE Joint Genome Institute"/>
            <person name="Min B."/>
            <person name="Park H."/>
            <person name="Jang Y."/>
            <person name="Kim J.-J."/>
            <person name="Kim K.H."/>
            <person name="Pangilinan J."/>
            <person name="Lipzen A."/>
            <person name="Riley R."/>
            <person name="Grigoriev I.V."/>
            <person name="Spatafora J.W."/>
            <person name="Choi I.-G."/>
        </authorList>
    </citation>
    <scope>NUCLEOTIDE SEQUENCE [LARGE SCALE GENOMIC DNA]</scope>
    <source>
        <strain evidence="2 3">KUC8140</strain>
    </source>
</reference>
<protein>
    <submittedName>
        <fullName evidence="2">Uncharacterized protein</fullName>
    </submittedName>
</protein>
<evidence type="ECO:0000256" key="1">
    <source>
        <dbReference type="SAM" id="Phobius"/>
    </source>
</evidence>
<dbReference type="AlphaFoldDB" id="A0A0H2RKK2"/>
<name>A0A0H2RKK2_9AGAM</name>
<keyword evidence="1" id="KW-0472">Membrane</keyword>
<evidence type="ECO:0000313" key="2">
    <source>
        <dbReference type="EMBL" id="KLO09953.1"/>
    </source>
</evidence>
<feature type="transmembrane region" description="Helical" evidence="1">
    <location>
        <begin position="56"/>
        <end position="75"/>
    </location>
</feature>